<dbReference type="Pfam" id="PF02668">
    <property type="entry name" value="TauD"/>
    <property type="match status" value="1"/>
</dbReference>
<evidence type="ECO:0000256" key="4">
    <source>
        <dbReference type="ARBA" id="ARBA00023194"/>
    </source>
</evidence>
<keyword evidence="3" id="KW-0408">Iron</keyword>
<proteinExistence type="predicted"/>
<comment type="cofactor">
    <cofactor evidence="1">
        <name>Fe(2+)</name>
        <dbReference type="ChEBI" id="CHEBI:29033"/>
    </cofactor>
</comment>
<dbReference type="GO" id="GO:0051213">
    <property type="term" value="F:dioxygenase activity"/>
    <property type="evidence" value="ECO:0007669"/>
    <property type="project" value="UniProtKB-KW"/>
</dbReference>
<accession>A0AAU8ER23</accession>
<dbReference type="InterPro" id="IPR003819">
    <property type="entry name" value="TauD/TfdA-like"/>
</dbReference>
<dbReference type="RefSeq" id="WP_353712122.1">
    <property type="nucleotide sequence ID" value="NZ_CP159279.1"/>
</dbReference>
<feature type="domain" description="TauD/TfdA-like" evidence="5">
    <location>
        <begin position="26"/>
        <end position="315"/>
    </location>
</feature>
<keyword evidence="4" id="KW-0045">Antibiotic biosynthesis</keyword>
<evidence type="ECO:0000259" key="5">
    <source>
        <dbReference type="Pfam" id="PF02668"/>
    </source>
</evidence>
<sequence length="335" mass="37525">MSSPTPRIQFDVERQAGHAPILTVEDGHDPARWAEENRGALRAAVDEHGAVLVRGLGLRDPAEVAATFQQLVPGGLMPDREAFAARQPYLDGVYSSLTWPANQPMCMHHELSYALEFPGLMLFACLQAPSVGGVTGVADARAVLDAIPLDIVRRFENEGWLLARSYNEDIGATYEEAFGVSDRADVENYCRAHKIEFEWQPDGELRTRQRRPAVIRHPVTGQRCWFNQVAFLSEWTIAPEVREYLVDVYGPDGLPFNTRFGNGEPIEEDIIALLNEVYEAHTLRTPWQTGDLMLVDNVSMAHSREAYEGPREILVGMAEPRNIFDLDTHTQDGSR</sequence>
<dbReference type="EC" id="1.14.11.-" evidence="6"/>
<dbReference type="AlphaFoldDB" id="A0AAU8ER23"/>
<dbReference type="SUPFAM" id="SSF51197">
    <property type="entry name" value="Clavaminate synthase-like"/>
    <property type="match status" value="1"/>
</dbReference>
<protein>
    <submittedName>
        <fullName evidence="6">TauD/TfdA family dioxygenase</fullName>
        <ecNumber evidence="6">1.14.11.-</ecNumber>
    </submittedName>
</protein>
<dbReference type="InterPro" id="IPR050411">
    <property type="entry name" value="AlphaKG_dependent_hydroxylases"/>
</dbReference>
<dbReference type="PANTHER" id="PTHR10696:SF56">
    <property type="entry name" value="TAUD_TFDA-LIKE DOMAIN-CONTAINING PROTEIN"/>
    <property type="match status" value="1"/>
</dbReference>
<dbReference type="EMBL" id="CP159279">
    <property type="protein sequence ID" value="XCH11878.1"/>
    <property type="molecule type" value="Genomic_DNA"/>
</dbReference>
<dbReference type="GO" id="GO:0017000">
    <property type="term" value="P:antibiotic biosynthetic process"/>
    <property type="evidence" value="ECO:0007669"/>
    <property type="project" value="UniProtKB-KW"/>
</dbReference>
<name>A0AAU8ER23_9MICC</name>
<gene>
    <name evidence="6" type="ORF">ABRP34_02360</name>
</gene>
<dbReference type="PANTHER" id="PTHR10696">
    <property type="entry name" value="GAMMA-BUTYROBETAINE HYDROXYLASE-RELATED"/>
    <property type="match status" value="1"/>
</dbReference>
<keyword evidence="6" id="KW-0223">Dioxygenase</keyword>
<evidence type="ECO:0000256" key="2">
    <source>
        <dbReference type="ARBA" id="ARBA00023002"/>
    </source>
</evidence>
<dbReference type="Gene3D" id="3.60.130.10">
    <property type="entry name" value="Clavaminate synthase-like"/>
    <property type="match status" value="1"/>
</dbReference>
<evidence type="ECO:0000256" key="3">
    <source>
        <dbReference type="ARBA" id="ARBA00023004"/>
    </source>
</evidence>
<evidence type="ECO:0000313" key="6">
    <source>
        <dbReference type="EMBL" id="XCH11878.1"/>
    </source>
</evidence>
<reference evidence="6" key="1">
    <citation type="submission" date="2024-06" db="EMBL/GenBank/DDBJ databases">
        <title>Biodegradation of dimethachlon by Arthrobacter sp. K5: mechanistic insights and ecological implications.</title>
        <authorList>
            <person name="Hu S."/>
            <person name="Lu P."/>
        </authorList>
    </citation>
    <scope>NUCLEOTIDE SEQUENCE</scope>
    <source>
        <strain evidence="6">K5</strain>
    </source>
</reference>
<evidence type="ECO:0000256" key="1">
    <source>
        <dbReference type="ARBA" id="ARBA00001954"/>
    </source>
</evidence>
<keyword evidence="2 6" id="KW-0560">Oxidoreductase</keyword>
<organism evidence="6">
    <name type="scientific">Arthrobacter sp. K5</name>
    <dbReference type="NCBI Taxonomy" id="2839623"/>
    <lineage>
        <taxon>Bacteria</taxon>
        <taxon>Bacillati</taxon>
        <taxon>Actinomycetota</taxon>
        <taxon>Actinomycetes</taxon>
        <taxon>Micrococcales</taxon>
        <taxon>Micrococcaceae</taxon>
        <taxon>Arthrobacter</taxon>
    </lineage>
</organism>
<dbReference type="InterPro" id="IPR042098">
    <property type="entry name" value="TauD-like_sf"/>
</dbReference>